<dbReference type="PANTHER" id="PTHR40050:SF1">
    <property type="entry name" value="INNER SPORE COAT PROTEIN H"/>
    <property type="match status" value="1"/>
</dbReference>
<name>A0ABU9AWF9_9BACT</name>
<evidence type="ECO:0000256" key="3">
    <source>
        <dbReference type="SAM" id="SignalP"/>
    </source>
</evidence>
<protein>
    <submittedName>
        <fullName evidence="5">Lamin tail domain-containing protein</fullName>
    </submittedName>
</protein>
<dbReference type="SUPFAM" id="SSF74853">
    <property type="entry name" value="Lamin A/C globular tail domain"/>
    <property type="match status" value="2"/>
</dbReference>
<accession>A0ABU9AWF9</accession>
<evidence type="ECO:0000256" key="1">
    <source>
        <dbReference type="ARBA" id="ARBA00022729"/>
    </source>
</evidence>
<dbReference type="InterPro" id="IPR013320">
    <property type="entry name" value="ConA-like_dom_sf"/>
</dbReference>
<dbReference type="EMBL" id="JBBUKT010000006">
    <property type="protein sequence ID" value="MEK7952078.1"/>
    <property type="molecule type" value="Genomic_DNA"/>
</dbReference>
<dbReference type="Gene3D" id="2.60.40.1260">
    <property type="entry name" value="Lamin Tail domain"/>
    <property type="match status" value="1"/>
</dbReference>
<keyword evidence="2" id="KW-1015">Disulfide bond</keyword>
<dbReference type="Pfam" id="PF08757">
    <property type="entry name" value="CotH"/>
    <property type="match status" value="1"/>
</dbReference>
<feature type="domain" description="LTD" evidence="4">
    <location>
        <begin position="1029"/>
        <end position="1173"/>
    </location>
</feature>
<dbReference type="Pfam" id="PF00932">
    <property type="entry name" value="LTD"/>
    <property type="match status" value="2"/>
</dbReference>
<dbReference type="SUPFAM" id="SSF49899">
    <property type="entry name" value="Concanavalin A-like lectins/glucanases"/>
    <property type="match status" value="1"/>
</dbReference>
<keyword evidence="6" id="KW-1185">Reference proteome</keyword>
<feature type="chain" id="PRO_5045137846" evidence="3">
    <location>
        <begin position="22"/>
        <end position="1459"/>
    </location>
</feature>
<evidence type="ECO:0000313" key="6">
    <source>
        <dbReference type="Proteomes" id="UP001371305"/>
    </source>
</evidence>
<dbReference type="InterPro" id="IPR006558">
    <property type="entry name" value="LamG-like"/>
</dbReference>
<keyword evidence="1 3" id="KW-0732">Signal</keyword>
<evidence type="ECO:0000313" key="5">
    <source>
        <dbReference type="EMBL" id="MEK7952078.1"/>
    </source>
</evidence>
<dbReference type="Proteomes" id="UP001371305">
    <property type="component" value="Unassembled WGS sequence"/>
</dbReference>
<dbReference type="RefSeq" id="WP_341405836.1">
    <property type="nucleotide sequence ID" value="NZ_JBBUKT010000006.1"/>
</dbReference>
<dbReference type="PANTHER" id="PTHR40050">
    <property type="entry name" value="INNER SPORE COAT PROTEIN H"/>
    <property type="match status" value="1"/>
</dbReference>
<reference evidence="5 6" key="1">
    <citation type="submission" date="2024-04" db="EMBL/GenBank/DDBJ databases">
        <title>Luteolibacter sp. isolated from soil.</title>
        <authorList>
            <person name="An J."/>
        </authorList>
    </citation>
    <scope>NUCLEOTIDE SEQUENCE [LARGE SCALE GENOMIC DNA]</scope>
    <source>
        <strain evidence="5 6">Y139</strain>
    </source>
</reference>
<dbReference type="InterPro" id="IPR036415">
    <property type="entry name" value="Lamin_tail_dom_sf"/>
</dbReference>
<sequence>MNSLPALALLLACVLPSTASAGLLAHWKLDSSTADEVASYPATWEGTAAYSNTVASPHSTAAATLSSSWLKAGTGINFDRDQSFSATAWIKGGAQDSTIVGDMVEDELHRGWEMHVGSSANGANSDSVTVWLSNDYPAIALQVNAALPVLDQQWHHVAFTYDGSSTAAGVKIYIDGVAVPVTTSLDTLGSSIANGTQAELNIGSRNNGAAHNFTGDLDEVAIFDHALTATEMTGLFQGGVESITWPVITATTPQAGQTVDTLVSADVTFSFPVSGVGASDLLINGTIANGLQVIDSKHYRFAFPAPSQGPVNFTWAAAHGITGLNGTPAQPAPWSATFSSLLPTPEVIISEFLTRNAGGQEDEDHDTPDWIELLNPGTAAVDLAGWALTDDPALPRRWVLPSVILQPGQRRVIFASGKDRRNPAANLHTDFKLGDDGGYLALSNPAGILAHVFDGYPPQEGNVSFGLNASNKPSDGRAGWRYFLPTPGTASSTIYSAGSIAGMSWTPQIPTVGQPITVTVRVTPDVVVSGTPTLSYVVMHGSVQTVPLSDNGLNGDVTANDSTWTAVIPAGATTGQMVRWRALLVSAGGASRWPVNTNANQPLPLYEGTVVGGEPTGQTLPVYQLFVPDYVFPTTTTQTGIDSDGGARGAFFGGGKLYDNVLIRIKGTTSRYLFKRSHRVDFNPGRDFQWSPDLPAQRELNLNSEYNDPSYLRQFHQLWMHRDSGNAGAPHFPVQLRMNGATWQLAFHTYSADSELVEELGLDPRGALYKQVGTLDSGAGAEKKARRWESNADYTAFKAGISSSASLTSRLQYIHDNTNLPAVINYLAVTRIAQEADDVWANMVLYRDSDGTREWRPIPFDLNLSFGQLFYAGEAPNTVVQATNDANKSHPLYGTSQCLPNTGLTTSWNRLYEAVIRNDSTRNMLLRRMRTLMDRYLATSAANSSLETSFNTMGALIDPYATADRAQWGWPPNSGAYGLGPNISPSSGLATLKTSFLAARRTHLYTTHSINNASKTLGIGNNNKAGIPDSQAAAPTVNFGVIEAHSANADQEYIQLVNPSAAVAVDISDWTLTGASGSFTLKGGTVISPAGSIYISPNVLAFRSRTVSPKAGETRFVVGPYSGHLSPYGEKLVLKNAAGTTIAQTNVAADPAAPPVAIKVTEILSSSAHTTGTINGDWWELTNTAATPIDLSGFSWDDNHNVSAQAVFPAFVLAAGESIVILDEDDEDEAALFRVAWNLPASVRILTREDFHLPDGFQGLGNGDSVIVYIPSGTETARANYLAHQAGKSRAWFRNGDAVPGGYSQLGKYGAVLSSPNPGDLGSPGFAAADPATLTAPYDIWAASHDLWSTEALATADPDGDGRNNRIEYLFGGDPRLRDLAPAQTMTRSGTELRWTFTRRNNDPSLTFELQGSANLVTWTPASLTLVQQVAHPTLADHVLVTYRVTPGTGAMFYRVKCD</sequence>
<evidence type="ECO:0000256" key="2">
    <source>
        <dbReference type="ARBA" id="ARBA00023157"/>
    </source>
</evidence>
<organism evidence="5 6">
    <name type="scientific">Luteolibacter soli</name>
    <dbReference type="NCBI Taxonomy" id="3135280"/>
    <lineage>
        <taxon>Bacteria</taxon>
        <taxon>Pseudomonadati</taxon>
        <taxon>Verrucomicrobiota</taxon>
        <taxon>Verrucomicrobiia</taxon>
        <taxon>Verrucomicrobiales</taxon>
        <taxon>Verrucomicrobiaceae</taxon>
        <taxon>Luteolibacter</taxon>
    </lineage>
</organism>
<dbReference type="SMART" id="SM00560">
    <property type="entry name" value="LamGL"/>
    <property type="match status" value="1"/>
</dbReference>
<dbReference type="Pfam" id="PF13385">
    <property type="entry name" value="Laminin_G_3"/>
    <property type="match status" value="1"/>
</dbReference>
<dbReference type="Gene3D" id="2.60.120.200">
    <property type="match status" value="1"/>
</dbReference>
<feature type="domain" description="LTD" evidence="4">
    <location>
        <begin position="327"/>
        <end position="497"/>
    </location>
</feature>
<feature type="signal peptide" evidence="3">
    <location>
        <begin position="1"/>
        <end position="21"/>
    </location>
</feature>
<comment type="caution">
    <text evidence="5">The sequence shown here is derived from an EMBL/GenBank/DDBJ whole genome shotgun (WGS) entry which is preliminary data.</text>
</comment>
<gene>
    <name evidence="5" type="ORF">WKV53_16310</name>
</gene>
<evidence type="ECO:0000259" key="4">
    <source>
        <dbReference type="PROSITE" id="PS51841"/>
    </source>
</evidence>
<dbReference type="InterPro" id="IPR001322">
    <property type="entry name" value="Lamin_tail_dom"/>
</dbReference>
<dbReference type="PROSITE" id="PS51841">
    <property type="entry name" value="LTD"/>
    <property type="match status" value="2"/>
</dbReference>
<dbReference type="InterPro" id="IPR014867">
    <property type="entry name" value="Spore_coat_CotH_CotH2/3/7"/>
</dbReference>
<proteinExistence type="predicted"/>